<name>A0A9K3GN19_9EUKA</name>
<keyword evidence="2" id="KW-1185">Reference proteome</keyword>
<comment type="caution">
    <text evidence="1">The sequence shown here is derived from an EMBL/GenBank/DDBJ whole genome shotgun (WGS) entry which is preliminary data.</text>
</comment>
<sequence>VLTNSRNPSPHPMVKGCRWTKGVEGEKAEVPFVPSEDTVYAVFDLDDTLLRGDSALLWSEFVCREGLVPNKDQYLKREAELFAQYAKGQMDMDDYMTNWLSPLKGMDRDTLATHMSTFIDK</sequence>
<dbReference type="OrthoDB" id="495821at2759"/>
<gene>
    <name evidence="1" type="ORF">KIPB_012482</name>
</gene>
<feature type="non-terminal residue" evidence="1">
    <location>
        <position position="121"/>
    </location>
</feature>
<evidence type="ECO:0000313" key="1">
    <source>
        <dbReference type="EMBL" id="GIQ89879.1"/>
    </source>
</evidence>
<dbReference type="SUPFAM" id="SSF56784">
    <property type="entry name" value="HAD-like"/>
    <property type="match status" value="1"/>
</dbReference>
<reference evidence="1 2" key="1">
    <citation type="journal article" date="2018" name="PLoS ONE">
        <title>The draft genome of Kipferlia bialata reveals reductive genome evolution in fornicate parasites.</title>
        <authorList>
            <person name="Tanifuji G."/>
            <person name="Takabayashi S."/>
            <person name="Kume K."/>
            <person name="Takagi M."/>
            <person name="Nakayama T."/>
            <person name="Kamikawa R."/>
            <person name="Inagaki Y."/>
            <person name="Hashimoto T."/>
        </authorList>
    </citation>
    <scope>NUCLEOTIDE SEQUENCE [LARGE SCALE GENOMIC DNA]</scope>
    <source>
        <strain evidence="1">NY0173</strain>
    </source>
</reference>
<accession>A0A9K3GN19</accession>
<dbReference type="AlphaFoldDB" id="A0A9K3GN19"/>
<dbReference type="Proteomes" id="UP000265618">
    <property type="component" value="Unassembled WGS sequence"/>
</dbReference>
<dbReference type="Gene3D" id="1.20.1440.100">
    <property type="entry name" value="SG protein - dephosphorylation function"/>
    <property type="match status" value="1"/>
</dbReference>
<organism evidence="1 2">
    <name type="scientific">Kipferlia bialata</name>
    <dbReference type="NCBI Taxonomy" id="797122"/>
    <lineage>
        <taxon>Eukaryota</taxon>
        <taxon>Metamonada</taxon>
        <taxon>Carpediemonas-like organisms</taxon>
        <taxon>Kipferlia</taxon>
    </lineage>
</organism>
<protein>
    <submittedName>
        <fullName evidence="1">Uncharacterized protein</fullName>
    </submittedName>
</protein>
<feature type="non-terminal residue" evidence="1">
    <location>
        <position position="1"/>
    </location>
</feature>
<evidence type="ECO:0000313" key="2">
    <source>
        <dbReference type="Proteomes" id="UP000265618"/>
    </source>
</evidence>
<dbReference type="EMBL" id="BDIP01005536">
    <property type="protein sequence ID" value="GIQ89879.1"/>
    <property type="molecule type" value="Genomic_DNA"/>
</dbReference>
<proteinExistence type="predicted"/>
<dbReference type="InterPro" id="IPR036412">
    <property type="entry name" value="HAD-like_sf"/>
</dbReference>